<evidence type="ECO:0000256" key="6">
    <source>
        <dbReference type="NCBIfam" id="TIGR01068"/>
    </source>
</evidence>
<evidence type="ECO:0000256" key="8">
    <source>
        <dbReference type="PIRSR" id="PIRSR000077-1"/>
    </source>
</evidence>
<feature type="site" description="Contributes to redox potential value" evidence="8">
    <location>
        <position position="31"/>
    </location>
</feature>
<evidence type="ECO:0000256" key="7">
    <source>
        <dbReference type="PIRNR" id="PIRNR000077"/>
    </source>
</evidence>
<evidence type="ECO:0000256" key="1">
    <source>
        <dbReference type="ARBA" id="ARBA00008987"/>
    </source>
</evidence>
<dbReference type="GO" id="GO:0005737">
    <property type="term" value="C:cytoplasm"/>
    <property type="evidence" value="ECO:0007669"/>
    <property type="project" value="TreeGrafter"/>
</dbReference>
<evidence type="ECO:0000256" key="4">
    <source>
        <dbReference type="ARBA" id="ARBA00023157"/>
    </source>
</evidence>
<feature type="disulfide bond" description="Redox-active" evidence="9">
    <location>
        <begin position="29"/>
        <end position="32"/>
    </location>
</feature>
<accession>A0A2N5ZKY9</accession>
<evidence type="ECO:0000313" key="12">
    <source>
        <dbReference type="Proteomes" id="UP000234857"/>
    </source>
</evidence>
<sequence>MAKVLNKSDFENLVKNKETMVIDFYADWCGPCKMLTPIVEELATEYEGKVGVYKVDVDQTPELAQMFGVTGIPTVVFFKDGEKAETHVGFLDKDSFKTKIDNL</sequence>
<dbReference type="EMBL" id="PKTG01000035">
    <property type="protein sequence ID" value="PLX19291.1"/>
    <property type="molecule type" value="Genomic_DNA"/>
</dbReference>
<evidence type="ECO:0000259" key="10">
    <source>
        <dbReference type="PROSITE" id="PS51352"/>
    </source>
</evidence>
<feature type="site" description="Deprotonates C-terminal active site Cys" evidence="8">
    <location>
        <position position="23"/>
    </location>
</feature>
<evidence type="ECO:0000256" key="3">
    <source>
        <dbReference type="ARBA" id="ARBA00022982"/>
    </source>
</evidence>
<dbReference type="SUPFAM" id="SSF52833">
    <property type="entry name" value="Thioredoxin-like"/>
    <property type="match status" value="1"/>
</dbReference>
<feature type="active site" description="Nucleophile" evidence="8">
    <location>
        <position position="29"/>
    </location>
</feature>
<dbReference type="PIRSF" id="PIRSF000077">
    <property type="entry name" value="Thioredoxin"/>
    <property type="match status" value="1"/>
</dbReference>
<dbReference type="InterPro" id="IPR013766">
    <property type="entry name" value="Thioredoxin_domain"/>
</dbReference>
<feature type="active site" description="Nucleophile" evidence="8">
    <location>
        <position position="32"/>
    </location>
</feature>
<name>A0A2N5ZKY9_MUIH1</name>
<dbReference type="CDD" id="cd02947">
    <property type="entry name" value="TRX_family"/>
    <property type="match status" value="1"/>
</dbReference>
<dbReference type="GO" id="GO:0015035">
    <property type="term" value="F:protein-disulfide reductase activity"/>
    <property type="evidence" value="ECO:0007669"/>
    <property type="project" value="UniProtKB-UniRule"/>
</dbReference>
<dbReference type="PANTHER" id="PTHR45663:SF11">
    <property type="entry name" value="GEO12009P1"/>
    <property type="match status" value="1"/>
</dbReference>
<feature type="site" description="Contributes to redox potential value" evidence="8">
    <location>
        <position position="30"/>
    </location>
</feature>
<gene>
    <name evidence="11" type="primary">trxA</name>
    <name evidence="11" type="ORF">C0601_02240</name>
</gene>
<keyword evidence="3" id="KW-0249">Electron transport</keyword>
<dbReference type="FunFam" id="3.40.30.10:FF:000001">
    <property type="entry name" value="Thioredoxin"/>
    <property type="match status" value="1"/>
</dbReference>
<dbReference type="Gene3D" id="3.40.30.10">
    <property type="entry name" value="Glutaredoxin"/>
    <property type="match status" value="1"/>
</dbReference>
<dbReference type="NCBIfam" id="TIGR01068">
    <property type="entry name" value="thioredoxin"/>
    <property type="match status" value="1"/>
</dbReference>
<dbReference type="InterPro" id="IPR005746">
    <property type="entry name" value="Thioredoxin"/>
</dbReference>
<dbReference type="InterPro" id="IPR017937">
    <property type="entry name" value="Thioredoxin_CS"/>
</dbReference>
<evidence type="ECO:0000256" key="2">
    <source>
        <dbReference type="ARBA" id="ARBA00022448"/>
    </source>
</evidence>
<keyword evidence="4 9" id="KW-1015">Disulfide bond</keyword>
<dbReference type="PROSITE" id="PS51352">
    <property type="entry name" value="THIOREDOXIN_2"/>
    <property type="match status" value="1"/>
</dbReference>
<dbReference type="Proteomes" id="UP000234857">
    <property type="component" value="Unassembled WGS sequence"/>
</dbReference>
<dbReference type="AlphaFoldDB" id="A0A2N5ZKY9"/>
<feature type="domain" description="Thioredoxin" evidence="10">
    <location>
        <begin position="1"/>
        <end position="103"/>
    </location>
</feature>
<evidence type="ECO:0000256" key="5">
    <source>
        <dbReference type="ARBA" id="ARBA00023284"/>
    </source>
</evidence>
<comment type="caution">
    <text evidence="11">The sequence shown here is derived from an EMBL/GenBank/DDBJ whole genome shotgun (WGS) entry which is preliminary data.</text>
</comment>
<dbReference type="InterPro" id="IPR036249">
    <property type="entry name" value="Thioredoxin-like_sf"/>
</dbReference>
<reference evidence="11 12" key="1">
    <citation type="submission" date="2017-11" db="EMBL/GenBank/DDBJ databases">
        <title>Genome-resolved metagenomics identifies genetic mobility, metabolic interactions, and unexpected diversity in perchlorate-reducing communities.</title>
        <authorList>
            <person name="Barnum T.P."/>
            <person name="Figueroa I.A."/>
            <person name="Carlstrom C.I."/>
            <person name="Lucas L.N."/>
            <person name="Engelbrektson A.L."/>
            <person name="Coates J.D."/>
        </authorList>
    </citation>
    <scope>NUCLEOTIDE SEQUENCE [LARGE SCALE GENOMIC DNA]</scope>
    <source>
        <strain evidence="11">BM706</strain>
    </source>
</reference>
<dbReference type="PROSITE" id="PS00194">
    <property type="entry name" value="THIOREDOXIN_1"/>
    <property type="match status" value="1"/>
</dbReference>
<evidence type="ECO:0000256" key="9">
    <source>
        <dbReference type="PIRSR" id="PIRSR000077-4"/>
    </source>
</evidence>
<comment type="similarity">
    <text evidence="1 7">Belongs to the thioredoxin family.</text>
</comment>
<protein>
    <recommendedName>
        <fullName evidence="6 7">Thioredoxin</fullName>
    </recommendedName>
</protein>
<dbReference type="PANTHER" id="PTHR45663">
    <property type="entry name" value="GEO12009P1"/>
    <property type="match status" value="1"/>
</dbReference>
<organism evidence="11 12">
    <name type="scientific">Muiribacterium halophilum</name>
    <dbReference type="NCBI Taxonomy" id="2053465"/>
    <lineage>
        <taxon>Bacteria</taxon>
        <taxon>Candidatus Muiribacteriota</taxon>
        <taxon>Candidatus Muiribacteriia</taxon>
        <taxon>Candidatus Muiribacteriales</taxon>
        <taxon>Candidatus Muiribacteriaceae</taxon>
        <taxon>Candidatus Muiribacterium</taxon>
    </lineage>
</organism>
<proteinExistence type="inferred from homology"/>
<evidence type="ECO:0000313" key="11">
    <source>
        <dbReference type="EMBL" id="PLX19291.1"/>
    </source>
</evidence>
<dbReference type="PRINTS" id="PR00421">
    <property type="entry name" value="THIOREDOXIN"/>
</dbReference>
<dbReference type="Pfam" id="PF00085">
    <property type="entry name" value="Thioredoxin"/>
    <property type="match status" value="1"/>
</dbReference>
<keyword evidence="5 9" id="KW-0676">Redox-active center</keyword>
<keyword evidence="2" id="KW-0813">Transport</keyword>